<keyword evidence="1" id="KW-0472">Membrane</keyword>
<name>A2F2W4_TRIV3</name>
<dbReference type="RefSeq" id="XP_001313686.1">
    <property type="nucleotide sequence ID" value="XM_001313685.1"/>
</dbReference>
<dbReference type="VEuPathDB" id="TrichDB:TVAGG3_0342380"/>
<evidence type="ECO:0000256" key="1">
    <source>
        <dbReference type="SAM" id="Phobius"/>
    </source>
</evidence>
<proteinExistence type="predicted"/>
<protein>
    <submittedName>
        <fullName evidence="2">Uncharacterized protein</fullName>
    </submittedName>
</protein>
<dbReference type="VEuPathDB" id="TrichDB:TVAG_096680"/>
<keyword evidence="3" id="KW-1185">Reference proteome</keyword>
<gene>
    <name evidence="2" type="ORF">TVAG_096680</name>
</gene>
<dbReference type="AlphaFoldDB" id="A2F2W4"/>
<feature type="transmembrane region" description="Helical" evidence="1">
    <location>
        <begin position="25"/>
        <end position="53"/>
    </location>
</feature>
<keyword evidence="1" id="KW-0812">Transmembrane</keyword>
<dbReference type="KEGG" id="tva:4758580"/>
<dbReference type="EMBL" id="DS113590">
    <property type="protein sequence ID" value="EAY00757.1"/>
    <property type="molecule type" value="Genomic_DNA"/>
</dbReference>
<reference evidence="2" key="2">
    <citation type="journal article" date="2007" name="Science">
        <title>Draft genome sequence of the sexually transmitted pathogen Trichomonas vaginalis.</title>
        <authorList>
            <person name="Carlton J.M."/>
            <person name="Hirt R.P."/>
            <person name="Silva J.C."/>
            <person name="Delcher A.L."/>
            <person name="Schatz M."/>
            <person name="Zhao Q."/>
            <person name="Wortman J.R."/>
            <person name="Bidwell S.L."/>
            <person name="Alsmark U.C.M."/>
            <person name="Besteiro S."/>
            <person name="Sicheritz-Ponten T."/>
            <person name="Noel C.J."/>
            <person name="Dacks J.B."/>
            <person name="Foster P.G."/>
            <person name="Simillion C."/>
            <person name="Van de Peer Y."/>
            <person name="Miranda-Saavedra D."/>
            <person name="Barton G.J."/>
            <person name="Westrop G.D."/>
            <person name="Mueller S."/>
            <person name="Dessi D."/>
            <person name="Fiori P.L."/>
            <person name="Ren Q."/>
            <person name="Paulsen I."/>
            <person name="Zhang H."/>
            <person name="Bastida-Corcuera F.D."/>
            <person name="Simoes-Barbosa A."/>
            <person name="Brown M.T."/>
            <person name="Hayes R.D."/>
            <person name="Mukherjee M."/>
            <person name="Okumura C.Y."/>
            <person name="Schneider R."/>
            <person name="Smith A.J."/>
            <person name="Vanacova S."/>
            <person name="Villalvazo M."/>
            <person name="Haas B.J."/>
            <person name="Pertea M."/>
            <person name="Feldblyum T.V."/>
            <person name="Utterback T.R."/>
            <person name="Shu C.L."/>
            <person name="Osoegawa K."/>
            <person name="de Jong P.J."/>
            <person name="Hrdy I."/>
            <person name="Horvathova L."/>
            <person name="Zubacova Z."/>
            <person name="Dolezal P."/>
            <person name="Malik S.B."/>
            <person name="Logsdon J.M. Jr."/>
            <person name="Henze K."/>
            <person name="Gupta A."/>
            <person name="Wang C.C."/>
            <person name="Dunne R.L."/>
            <person name="Upcroft J.A."/>
            <person name="Upcroft P."/>
            <person name="White O."/>
            <person name="Salzberg S.L."/>
            <person name="Tang P."/>
            <person name="Chiu C.-H."/>
            <person name="Lee Y.-S."/>
            <person name="Embley T.M."/>
            <person name="Coombs G.H."/>
            <person name="Mottram J.C."/>
            <person name="Tachezy J."/>
            <person name="Fraser-Liggett C.M."/>
            <person name="Johnson P.J."/>
        </authorList>
    </citation>
    <scope>NUCLEOTIDE SEQUENCE [LARGE SCALE GENOMIC DNA]</scope>
    <source>
        <strain evidence="2">G3</strain>
    </source>
</reference>
<accession>A2F2W4</accession>
<evidence type="ECO:0000313" key="2">
    <source>
        <dbReference type="EMBL" id="EAY00757.1"/>
    </source>
</evidence>
<evidence type="ECO:0000313" key="3">
    <source>
        <dbReference type="Proteomes" id="UP000001542"/>
    </source>
</evidence>
<feature type="transmembrane region" description="Helical" evidence="1">
    <location>
        <begin position="74"/>
        <end position="95"/>
    </location>
</feature>
<sequence>MNLVDLIAFFIIALAKDFHTAVNFIIISTTVFCLLNFVVTKKMIQFQLITLLLPFFRVSKTKEAPKLKALIRSLGPHTFGMCVLPIAQILLLMYIVQCYITKKDATFFLAILLNGICIQASQTLISLKLTIGNPFGLSLF</sequence>
<dbReference type="Proteomes" id="UP000001542">
    <property type="component" value="Unassembled WGS sequence"/>
</dbReference>
<organism evidence="2 3">
    <name type="scientific">Trichomonas vaginalis (strain ATCC PRA-98 / G3)</name>
    <dbReference type="NCBI Taxonomy" id="412133"/>
    <lineage>
        <taxon>Eukaryota</taxon>
        <taxon>Metamonada</taxon>
        <taxon>Parabasalia</taxon>
        <taxon>Trichomonadida</taxon>
        <taxon>Trichomonadidae</taxon>
        <taxon>Trichomonas</taxon>
    </lineage>
</organism>
<dbReference type="InParanoid" id="A2F2W4"/>
<feature type="transmembrane region" description="Helical" evidence="1">
    <location>
        <begin position="107"/>
        <end position="127"/>
    </location>
</feature>
<keyword evidence="1" id="KW-1133">Transmembrane helix</keyword>
<reference evidence="2" key="1">
    <citation type="submission" date="2006-10" db="EMBL/GenBank/DDBJ databases">
        <authorList>
            <person name="Amadeo P."/>
            <person name="Zhao Q."/>
            <person name="Wortman J."/>
            <person name="Fraser-Liggett C."/>
            <person name="Carlton J."/>
        </authorList>
    </citation>
    <scope>NUCLEOTIDE SEQUENCE</scope>
    <source>
        <strain evidence="2">G3</strain>
    </source>
</reference>